<dbReference type="AlphaFoldDB" id="A0A842HWW9"/>
<dbReference type="Proteomes" id="UP000564378">
    <property type="component" value="Unassembled WGS sequence"/>
</dbReference>
<evidence type="ECO:0000313" key="1">
    <source>
        <dbReference type="EMBL" id="MBC2776779.1"/>
    </source>
</evidence>
<dbReference type="Gene3D" id="3.50.50.60">
    <property type="entry name" value="FAD/NAD(P)-binding domain"/>
    <property type="match status" value="1"/>
</dbReference>
<protein>
    <submittedName>
        <fullName evidence="1">Tryptophan 7-halogenase</fullName>
    </submittedName>
</protein>
<sequence length="499" mass="53423">MTDRPTRIALLGKPHEIWPVAALLARNLPPRIALVIIEDAGAQEESAALTIPADHRFHHQLGITAGDLVLRCNGTIGLGTDCIGWQGEGSRFFAARSGELPRLNGVALHQIMLRAALMRREPEKLAYLFQPFRFAARAAMAGKLAGPVDDAQSPLRLLGPTVQCDRADYAALLQAQCRAVGIEPREGRPVDLARAPGSEAIASVRLEDGEDIAADLFIDASGALANLADDDGETGFGSLSANLAFDRIIAGPGAKPGDSGHTVARALPGGLLLETPLGQGQRSELLFSSTAMDEETALALVGGDKGSSPFAAGHAERPWTGNLVRMGGAAGRFGPYQSADMLALYEQALRLVEWLPVNAAMAIEARGYNRGQSEAIAEIRDFSLLPFLLNGRTDAPWAAMREARPPESLQMRIDQFASRGRFLPYEHALLDDQSWIDLLIGFGVVPRRHDPLAASLDMPRIAPILRQMVAAFTAAIDAMPTQAEYRAQCIEAAEDGAGR</sequence>
<dbReference type="GO" id="GO:0004497">
    <property type="term" value="F:monooxygenase activity"/>
    <property type="evidence" value="ECO:0007669"/>
    <property type="project" value="InterPro"/>
</dbReference>
<keyword evidence="2" id="KW-1185">Reference proteome</keyword>
<reference evidence="1 2" key="1">
    <citation type="submission" date="2020-08" db="EMBL/GenBank/DDBJ databases">
        <title>Draft genome sequence of Parasphingopyxis sp. GrpM-11.</title>
        <authorList>
            <person name="Oh J."/>
            <person name="Roh D.-H."/>
        </authorList>
    </citation>
    <scope>NUCLEOTIDE SEQUENCE [LARGE SCALE GENOMIC DNA]</scope>
    <source>
        <strain evidence="1 2">GrpM-11</strain>
    </source>
</reference>
<organism evidence="1 2">
    <name type="scientific">Parasphingopyxis marina</name>
    <dbReference type="NCBI Taxonomy" id="2761622"/>
    <lineage>
        <taxon>Bacteria</taxon>
        <taxon>Pseudomonadati</taxon>
        <taxon>Pseudomonadota</taxon>
        <taxon>Alphaproteobacteria</taxon>
        <taxon>Sphingomonadales</taxon>
        <taxon>Sphingomonadaceae</taxon>
        <taxon>Parasphingopyxis</taxon>
    </lineage>
</organism>
<dbReference type="InterPro" id="IPR006905">
    <property type="entry name" value="Flavin_halogenase"/>
</dbReference>
<dbReference type="EMBL" id="JACJVJ010000001">
    <property type="protein sequence ID" value="MBC2776779.1"/>
    <property type="molecule type" value="Genomic_DNA"/>
</dbReference>
<dbReference type="RefSeq" id="WP_185800035.1">
    <property type="nucleotide sequence ID" value="NZ_JACJVJ010000001.1"/>
</dbReference>
<name>A0A842HWW9_9SPHN</name>
<dbReference type="SUPFAM" id="SSF51905">
    <property type="entry name" value="FAD/NAD(P)-binding domain"/>
    <property type="match status" value="1"/>
</dbReference>
<dbReference type="InterPro" id="IPR036188">
    <property type="entry name" value="FAD/NAD-bd_sf"/>
</dbReference>
<gene>
    <name evidence="1" type="ORF">H6P80_04020</name>
</gene>
<accession>A0A842HWW9</accession>
<dbReference type="Pfam" id="PF04820">
    <property type="entry name" value="Trp_halogenase"/>
    <property type="match status" value="1"/>
</dbReference>
<evidence type="ECO:0000313" key="2">
    <source>
        <dbReference type="Proteomes" id="UP000564378"/>
    </source>
</evidence>
<comment type="caution">
    <text evidence="1">The sequence shown here is derived from an EMBL/GenBank/DDBJ whole genome shotgun (WGS) entry which is preliminary data.</text>
</comment>
<proteinExistence type="predicted"/>